<dbReference type="EMBL" id="VSRR010000027">
    <property type="protein sequence ID" value="MPC08375.1"/>
    <property type="molecule type" value="Genomic_DNA"/>
</dbReference>
<organism evidence="1 2">
    <name type="scientific">Portunus trituberculatus</name>
    <name type="common">Swimming crab</name>
    <name type="synonym">Neptunus trituberculatus</name>
    <dbReference type="NCBI Taxonomy" id="210409"/>
    <lineage>
        <taxon>Eukaryota</taxon>
        <taxon>Metazoa</taxon>
        <taxon>Ecdysozoa</taxon>
        <taxon>Arthropoda</taxon>
        <taxon>Crustacea</taxon>
        <taxon>Multicrustacea</taxon>
        <taxon>Malacostraca</taxon>
        <taxon>Eumalacostraca</taxon>
        <taxon>Eucarida</taxon>
        <taxon>Decapoda</taxon>
        <taxon>Pleocyemata</taxon>
        <taxon>Brachyura</taxon>
        <taxon>Eubrachyura</taxon>
        <taxon>Portunoidea</taxon>
        <taxon>Portunidae</taxon>
        <taxon>Portuninae</taxon>
        <taxon>Portunus</taxon>
    </lineage>
</organism>
<dbReference type="Proteomes" id="UP000324222">
    <property type="component" value="Unassembled WGS sequence"/>
</dbReference>
<accession>A0A5B7CGL1</accession>
<gene>
    <name evidence="1" type="ORF">E2C01_000962</name>
</gene>
<evidence type="ECO:0000313" key="2">
    <source>
        <dbReference type="Proteomes" id="UP000324222"/>
    </source>
</evidence>
<proteinExistence type="predicted"/>
<dbReference type="AlphaFoldDB" id="A0A5B7CGL1"/>
<sequence length="92" mass="10488">MNHLLRLLVEARQAKVAGRSRCLPRRRTHPLLPRHPRRSQPLKLGLRDKVERRFGETAGVFSAVLMCRSIRFRTLVLGSLYRVDRCASAGVG</sequence>
<keyword evidence="2" id="KW-1185">Reference proteome</keyword>
<reference evidence="1 2" key="1">
    <citation type="submission" date="2019-05" db="EMBL/GenBank/DDBJ databases">
        <title>Another draft genome of Portunus trituberculatus and its Hox gene families provides insights of decapod evolution.</title>
        <authorList>
            <person name="Jeong J.-H."/>
            <person name="Song I."/>
            <person name="Kim S."/>
            <person name="Choi T."/>
            <person name="Kim D."/>
            <person name="Ryu S."/>
            <person name="Kim W."/>
        </authorList>
    </citation>
    <scope>NUCLEOTIDE SEQUENCE [LARGE SCALE GENOMIC DNA]</scope>
    <source>
        <tissue evidence="1">Muscle</tissue>
    </source>
</reference>
<comment type="caution">
    <text evidence="1">The sequence shown here is derived from an EMBL/GenBank/DDBJ whole genome shotgun (WGS) entry which is preliminary data.</text>
</comment>
<protein>
    <submittedName>
        <fullName evidence="1">Uncharacterized protein</fullName>
    </submittedName>
</protein>
<evidence type="ECO:0000313" key="1">
    <source>
        <dbReference type="EMBL" id="MPC08375.1"/>
    </source>
</evidence>
<name>A0A5B7CGL1_PORTR</name>